<dbReference type="GO" id="GO:0004385">
    <property type="term" value="F:GMP kinase activity"/>
    <property type="evidence" value="ECO:0007669"/>
    <property type="project" value="TreeGrafter"/>
</dbReference>
<reference evidence="2" key="1">
    <citation type="journal article" date="2017" name="Nat. Commun.">
        <title>The asparagus genome sheds light on the origin and evolution of a young Y chromosome.</title>
        <authorList>
            <person name="Harkess A."/>
            <person name="Zhou J."/>
            <person name="Xu C."/>
            <person name="Bowers J.E."/>
            <person name="Van der Hulst R."/>
            <person name="Ayyampalayam S."/>
            <person name="Mercati F."/>
            <person name="Riccardi P."/>
            <person name="McKain M.R."/>
            <person name="Kakrana A."/>
            <person name="Tang H."/>
            <person name="Ray J."/>
            <person name="Groenendijk J."/>
            <person name="Arikit S."/>
            <person name="Mathioni S.M."/>
            <person name="Nakano M."/>
            <person name="Shan H."/>
            <person name="Telgmann-Rauber A."/>
            <person name="Kanno A."/>
            <person name="Yue Z."/>
            <person name="Chen H."/>
            <person name="Li W."/>
            <person name="Chen Y."/>
            <person name="Xu X."/>
            <person name="Zhang Y."/>
            <person name="Luo S."/>
            <person name="Chen H."/>
            <person name="Gao J."/>
            <person name="Mao Z."/>
            <person name="Pires J.C."/>
            <person name="Luo M."/>
            <person name="Kudrna D."/>
            <person name="Wing R.A."/>
            <person name="Meyers B.C."/>
            <person name="Yi K."/>
            <person name="Kong H."/>
            <person name="Lavrijsen P."/>
            <person name="Sunseri F."/>
            <person name="Falavigna A."/>
            <person name="Ye Y."/>
            <person name="Leebens-Mack J.H."/>
            <person name="Chen G."/>
        </authorList>
    </citation>
    <scope>NUCLEOTIDE SEQUENCE [LARGE SCALE GENOMIC DNA]</scope>
    <source>
        <strain evidence="2">cv. DH0086</strain>
    </source>
</reference>
<dbReference type="Proteomes" id="UP000243459">
    <property type="component" value="Chromosome 6"/>
</dbReference>
<proteinExistence type="predicted"/>
<dbReference type="PANTHER" id="PTHR23117">
    <property type="entry name" value="GUANYLATE KINASE-RELATED"/>
    <property type="match status" value="1"/>
</dbReference>
<dbReference type="Gene3D" id="3.40.50.300">
    <property type="entry name" value="P-loop containing nucleotide triphosphate hydrolases"/>
    <property type="match status" value="1"/>
</dbReference>
<dbReference type="SUPFAM" id="SSF52540">
    <property type="entry name" value="P-loop containing nucleoside triphosphate hydrolases"/>
    <property type="match status" value="1"/>
</dbReference>
<dbReference type="PANTHER" id="PTHR23117:SF13">
    <property type="entry name" value="GUANYLATE KINASE"/>
    <property type="match status" value="1"/>
</dbReference>
<dbReference type="GO" id="GO:0005829">
    <property type="term" value="C:cytosol"/>
    <property type="evidence" value="ECO:0007669"/>
    <property type="project" value="TreeGrafter"/>
</dbReference>
<evidence type="ECO:0000313" key="1">
    <source>
        <dbReference type="EMBL" id="ONK66762.1"/>
    </source>
</evidence>
<sequence length="117" mass="13058">MICTVKQLRQNVSEEVERALAKLGPARLGGRCGILTLAAGYVSSKANTRSRRKKLAVAFQAKVVLAPVYGRGIKTEEQVQKRLRNMKAELEQGRAPSLFDHVLVNDDLETCYQNMKK</sequence>
<evidence type="ECO:0000313" key="2">
    <source>
        <dbReference type="Proteomes" id="UP000243459"/>
    </source>
</evidence>
<dbReference type="InterPro" id="IPR027417">
    <property type="entry name" value="P-loop_NTPase"/>
</dbReference>
<protein>
    <submittedName>
        <fullName evidence="1">Uncharacterized protein</fullName>
    </submittedName>
</protein>
<keyword evidence="2" id="KW-1185">Reference proteome</keyword>
<gene>
    <name evidence="1" type="ORF">A4U43_C06F11680</name>
</gene>
<dbReference type="EMBL" id="CM007386">
    <property type="protein sequence ID" value="ONK66762.1"/>
    <property type="molecule type" value="Genomic_DNA"/>
</dbReference>
<dbReference type="AlphaFoldDB" id="A0A5P1EL89"/>
<name>A0A5P1EL89_ASPOF</name>
<dbReference type="Gramene" id="ONK66762">
    <property type="protein sequence ID" value="ONK66762"/>
    <property type="gene ID" value="A4U43_C06F11680"/>
</dbReference>
<accession>A0A5P1EL89</accession>
<organism evidence="1 2">
    <name type="scientific">Asparagus officinalis</name>
    <name type="common">Garden asparagus</name>
    <dbReference type="NCBI Taxonomy" id="4686"/>
    <lineage>
        <taxon>Eukaryota</taxon>
        <taxon>Viridiplantae</taxon>
        <taxon>Streptophyta</taxon>
        <taxon>Embryophyta</taxon>
        <taxon>Tracheophyta</taxon>
        <taxon>Spermatophyta</taxon>
        <taxon>Magnoliopsida</taxon>
        <taxon>Liliopsida</taxon>
        <taxon>Asparagales</taxon>
        <taxon>Asparagaceae</taxon>
        <taxon>Asparagoideae</taxon>
        <taxon>Asparagus</taxon>
    </lineage>
</organism>